<keyword evidence="2" id="KW-1185">Reference proteome</keyword>
<proteinExistence type="predicted"/>
<accession>A0ACD3V2G7</accession>
<dbReference type="EMBL" id="CP088282">
    <property type="protein sequence ID" value="UGY00591.1"/>
    <property type="molecule type" value="Genomic_DNA"/>
</dbReference>
<sequence>MRTTIRSLHIPRQTPGTLAEIAQQINPLLRGWIGYYGRFSRSALFSLVDYVNQKLKAWIMRKYKRFRLHKTGASLFLRKLARNNAELFVHWQFFGTTTFT</sequence>
<protein>
    <submittedName>
        <fullName evidence="1">Uncharacterized protein</fullName>
    </submittedName>
</protein>
<organism evidence="1 2">
    <name type="scientific">Bradyrhizobium quebecense</name>
    <dbReference type="NCBI Taxonomy" id="2748629"/>
    <lineage>
        <taxon>Bacteria</taxon>
        <taxon>Pseudomonadati</taxon>
        <taxon>Pseudomonadota</taxon>
        <taxon>Alphaproteobacteria</taxon>
        <taxon>Hyphomicrobiales</taxon>
        <taxon>Nitrobacteraceae</taxon>
        <taxon>Bradyrhizobium</taxon>
    </lineage>
</organism>
<evidence type="ECO:0000313" key="2">
    <source>
        <dbReference type="Proteomes" id="UP000692816"/>
    </source>
</evidence>
<dbReference type="Proteomes" id="UP000692816">
    <property type="component" value="Chromosome"/>
</dbReference>
<name>A0ACD3V2G7_9BRAD</name>
<gene>
    <name evidence="1" type="ORF">J4P68_0025745</name>
</gene>
<evidence type="ECO:0000313" key="1">
    <source>
        <dbReference type="EMBL" id="UGY00591.1"/>
    </source>
</evidence>
<reference evidence="1 2" key="1">
    <citation type="journal article" date="2021" name="Int. J. Syst. Evol. Microbiol.">
        <title>Bradyrhizobium septentrionale sp. nov. (sv. septentrionale) and Bradyrhizobium quebecense sp. nov. (sv. septentrionale) associated with legumes native to Canada possess rearranged symbiosis genes and numerous insertion sequences.</title>
        <authorList>
            <person name="Bromfield E.S.P."/>
            <person name="Cloutier S."/>
        </authorList>
    </citation>
    <scope>NUCLEOTIDE SEQUENCE [LARGE SCALE GENOMIC DNA]</scope>
    <source>
        <strain evidence="1 2">12S5</strain>
    </source>
</reference>